<evidence type="ECO:0000313" key="2">
    <source>
        <dbReference type="Proteomes" id="UP000324748"/>
    </source>
</evidence>
<reference evidence="1 2" key="1">
    <citation type="submission" date="2019-05" db="EMBL/GenBank/DDBJ databases">
        <title>Emergence of the Ug99 lineage of the wheat stem rust pathogen through somatic hybridization.</title>
        <authorList>
            <person name="Li F."/>
            <person name="Upadhyaya N.M."/>
            <person name="Sperschneider J."/>
            <person name="Matny O."/>
            <person name="Nguyen-Phuc H."/>
            <person name="Mago R."/>
            <person name="Raley C."/>
            <person name="Miller M.E."/>
            <person name="Silverstein K.A.T."/>
            <person name="Henningsen E."/>
            <person name="Hirsch C.D."/>
            <person name="Visser B."/>
            <person name="Pretorius Z.A."/>
            <person name="Steffenson B.J."/>
            <person name="Schwessinger B."/>
            <person name="Dodds P.N."/>
            <person name="Figueroa M."/>
        </authorList>
    </citation>
    <scope>NUCLEOTIDE SEQUENCE [LARGE SCALE GENOMIC DNA]</scope>
    <source>
        <strain evidence="1">21-0</strain>
    </source>
</reference>
<accession>A0A5B0NI91</accession>
<dbReference type="Proteomes" id="UP000324748">
    <property type="component" value="Unassembled WGS sequence"/>
</dbReference>
<evidence type="ECO:0000313" key="1">
    <source>
        <dbReference type="EMBL" id="KAA1089045.1"/>
    </source>
</evidence>
<name>A0A5B0NI91_PUCGR</name>
<keyword evidence="2" id="KW-1185">Reference proteome</keyword>
<dbReference type="AlphaFoldDB" id="A0A5B0NI91"/>
<proteinExistence type="predicted"/>
<organism evidence="1 2">
    <name type="scientific">Puccinia graminis f. sp. tritici</name>
    <dbReference type="NCBI Taxonomy" id="56615"/>
    <lineage>
        <taxon>Eukaryota</taxon>
        <taxon>Fungi</taxon>
        <taxon>Dikarya</taxon>
        <taxon>Basidiomycota</taxon>
        <taxon>Pucciniomycotina</taxon>
        <taxon>Pucciniomycetes</taxon>
        <taxon>Pucciniales</taxon>
        <taxon>Pucciniaceae</taxon>
        <taxon>Puccinia</taxon>
    </lineage>
</organism>
<dbReference type="OrthoDB" id="10375635at2759"/>
<sequence length="303" mass="33305">MVDQSEFANGAFSSLCDWVLPPVFFQSYYQHHSQLKLNVVVPLVPVKRHGDSRFANLLWLPKSRGTLLISYLAKSLQSLWNVGSEMDLVRPDPPRDPPVPMFYIEIPNKALGFSWKFQAIIHIAEASLASRKSYPVSPISTLTWGYIPLTAHRSFGVLSLTAIVRFSGSLVDPSVTSLLVDEEVKRLAPLPANIKSKLEVHQPRIATPIALNTILLAHSFESTAIIDGIQKVTMRFSLIPSIMIAGLTLSNSLSSTPIPQNKLAEKRIINSQHTNYGAAPSIYTPGFQGSGGDTNNKSFPPGF</sequence>
<dbReference type="EMBL" id="VSWC01000093">
    <property type="protein sequence ID" value="KAA1089045.1"/>
    <property type="molecule type" value="Genomic_DNA"/>
</dbReference>
<comment type="caution">
    <text evidence="1">The sequence shown here is derived from an EMBL/GenBank/DDBJ whole genome shotgun (WGS) entry which is preliminary data.</text>
</comment>
<gene>
    <name evidence="1" type="ORF">PGT21_004957</name>
</gene>
<protein>
    <submittedName>
        <fullName evidence="1">Uncharacterized protein</fullName>
    </submittedName>
</protein>